<dbReference type="InterPro" id="IPR001763">
    <property type="entry name" value="Rhodanese-like_dom"/>
</dbReference>
<sequence length="650" mass="73507">MSNNSDCEQTDFPSSSAESSTVLTALEAVMDQYRQNWLEYLGAQNRPFIVSDSISPYTGTGAELLLSTCDELASRYNTISSDDLKTVLWVYCDREGCSFNPDWVKLLDILIPLRCSAEQLYNMFYAINTKFLPRSSNEGAICYQLMYLVLQYHDPKLSSYLNSRKITAYDYSRSCFTSIFAGDFEKESVYMIWDKYFEKGDPFMLFAMSLVFVINLCDDILALESREEICNLLQNTTTQFSSKDVADFFSIAEHFLQQTPPSIKQDYQRALFGSQNEGDSPVDISSLLVLPVDARDLLGLTSEENKDSGIVFKFFIIDARPHDQFAAGHIDGSYNLDSTLFVRAPEQYKIALSSLDAYRVTAHYEDHLLFLGSGHSEEDSYVYMMVANFLHNSRKNIALVHGGYKAVHDLINPNFEKLDAHCEALCKECTGQGLGSKSLTRKFSWKNKVGELFSTVKSNAPSVSEVWRIAHLPTVGTRRTSLEHVDASQRHGKRYRNERSVFTLSDSDSDIDTMAYSSEAKETSEPKALGDILAQDDILEHFEGIELLSSGSSWRTVKCILALTRTYIHVFHETEEGNKVISRSRHAYTTVLRVTSKKKLPEMLTFKFGYFLGNDEYKITAVQRFVLPKAGDCAKAIKTNILNLHPDVSN</sequence>
<dbReference type="InterPro" id="IPR039755">
    <property type="entry name" value="TBC1D23"/>
</dbReference>
<keyword evidence="7" id="KW-1185">Reference proteome</keyword>
<feature type="domain" description="Rhodanese" evidence="5">
    <location>
        <begin position="310"/>
        <end position="416"/>
    </location>
</feature>
<dbReference type="PROSITE" id="PS50206">
    <property type="entry name" value="RHODANESE_3"/>
    <property type="match status" value="1"/>
</dbReference>
<keyword evidence="4" id="KW-0333">Golgi apparatus</keyword>
<evidence type="ECO:0000256" key="2">
    <source>
        <dbReference type="ARBA" id="ARBA00014207"/>
    </source>
</evidence>
<gene>
    <name evidence="6" type="ORF">EVEC_LOCUS42</name>
</gene>
<dbReference type="GO" id="GO:0042147">
    <property type="term" value="P:retrograde transport, endosome to Golgi"/>
    <property type="evidence" value="ECO:0007669"/>
    <property type="project" value="InterPro"/>
</dbReference>
<dbReference type="SUPFAM" id="SSF52821">
    <property type="entry name" value="Rhodanese/Cell cycle control phosphatase"/>
    <property type="match status" value="1"/>
</dbReference>
<proteinExistence type="predicted"/>
<protein>
    <recommendedName>
        <fullName evidence="2">TBC1 domain family member 23</fullName>
    </recommendedName>
</protein>
<reference evidence="6 7" key="2">
    <citation type="submission" date="2018-10" db="EMBL/GenBank/DDBJ databases">
        <authorList>
            <consortium name="Pathogen Informatics"/>
        </authorList>
    </citation>
    <scope>NUCLEOTIDE SEQUENCE [LARGE SCALE GENOMIC DNA]</scope>
</reference>
<dbReference type="Pfam" id="PF19430">
    <property type="entry name" value="TBC1D23_C"/>
    <property type="match status" value="1"/>
</dbReference>
<evidence type="ECO:0000313" key="6">
    <source>
        <dbReference type="EMBL" id="VDD84899.1"/>
    </source>
</evidence>
<reference evidence="8" key="1">
    <citation type="submission" date="2017-02" db="UniProtKB">
        <authorList>
            <consortium name="WormBaseParasite"/>
        </authorList>
    </citation>
    <scope>IDENTIFICATION</scope>
</reference>
<dbReference type="PANTHER" id="PTHR13297">
    <property type="entry name" value="TBC1 DOMAIN FAMILY MEMBER 23-RELATED"/>
    <property type="match status" value="1"/>
</dbReference>
<dbReference type="InterPro" id="IPR045799">
    <property type="entry name" value="TBC1D23_C"/>
</dbReference>
<evidence type="ECO:0000313" key="8">
    <source>
        <dbReference type="WBParaSite" id="EVEC_0000006701-mRNA-1"/>
    </source>
</evidence>
<keyword evidence="3" id="KW-0217">Developmental protein</keyword>
<dbReference type="WBParaSite" id="EVEC_0000006701-mRNA-1">
    <property type="protein sequence ID" value="EVEC_0000006701-mRNA-1"/>
    <property type="gene ID" value="EVEC_0000006701"/>
</dbReference>
<accession>A0A0N4USH7</accession>
<dbReference type="SMART" id="SM00450">
    <property type="entry name" value="RHOD"/>
    <property type="match status" value="1"/>
</dbReference>
<dbReference type="CDD" id="cd20788">
    <property type="entry name" value="TBC1D23_C-like"/>
    <property type="match status" value="1"/>
</dbReference>
<dbReference type="Gene3D" id="3.40.250.10">
    <property type="entry name" value="Rhodanese-like domain"/>
    <property type="match status" value="1"/>
</dbReference>
<dbReference type="CDD" id="cd00158">
    <property type="entry name" value="RHOD"/>
    <property type="match status" value="1"/>
</dbReference>
<dbReference type="Gene3D" id="1.10.472.80">
    <property type="entry name" value="Ypt/Rab-GAP domain of gyp1p, domain 3"/>
    <property type="match status" value="1"/>
</dbReference>
<dbReference type="STRING" id="51028.A0A0N4USH7"/>
<evidence type="ECO:0000259" key="5">
    <source>
        <dbReference type="PROSITE" id="PS50206"/>
    </source>
</evidence>
<evidence type="ECO:0000256" key="3">
    <source>
        <dbReference type="ARBA" id="ARBA00022473"/>
    </source>
</evidence>
<dbReference type="GO" id="GO:0099041">
    <property type="term" value="P:vesicle tethering to Golgi"/>
    <property type="evidence" value="ECO:0007669"/>
    <property type="project" value="TreeGrafter"/>
</dbReference>
<dbReference type="InterPro" id="IPR035969">
    <property type="entry name" value="Rab-GAP_TBC_sf"/>
</dbReference>
<dbReference type="AlphaFoldDB" id="A0A0N4USH7"/>
<dbReference type="Proteomes" id="UP000274131">
    <property type="component" value="Unassembled WGS sequence"/>
</dbReference>
<dbReference type="SUPFAM" id="SSF47923">
    <property type="entry name" value="Ypt/Rab-GAP domain of gyp1p"/>
    <property type="match status" value="1"/>
</dbReference>
<dbReference type="Pfam" id="PF00581">
    <property type="entry name" value="Rhodanese"/>
    <property type="match status" value="1"/>
</dbReference>
<name>A0A0N4USH7_ENTVE</name>
<evidence type="ECO:0000313" key="7">
    <source>
        <dbReference type="Proteomes" id="UP000274131"/>
    </source>
</evidence>
<dbReference type="PANTHER" id="PTHR13297:SF5">
    <property type="entry name" value="TBC1 DOMAIN FAMILY MEMBER 23"/>
    <property type="match status" value="1"/>
</dbReference>
<dbReference type="Pfam" id="PF00566">
    <property type="entry name" value="RabGAP-TBC"/>
    <property type="match status" value="1"/>
</dbReference>
<dbReference type="InterPro" id="IPR000195">
    <property type="entry name" value="Rab-GAP-TBC_dom"/>
</dbReference>
<evidence type="ECO:0000256" key="1">
    <source>
        <dbReference type="ARBA" id="ARBA00004601"/>
    </source>
</evidence>
<evidence type="ECO:0000256" key="4">
    <source>
        <dbReference type="ARBA" id="ARBA00023034"/>
    </source>
</evidence>
<dbReference type="OrthoDB" id="73307at2759"/>
<organism evidence="8">
    <name type="scientific">Enterobius vermicularis</name>
    <name type="common">Human pinworm</name>
    <dbReference type="NCBI Taxonomy" id="51028"/>
    <lineage>
        <taxon>Eukaryota</taxon>
        <taxon>Metazoa</taxon>
        <taxon>Ecdysozoa</taxon>
        <taxon>Nematoda</taxon>
        <taxon>Chromadorea</taxon>
        <taxon>Rhabditida</taxon>
        <taxon>Spirurina</taxon>
        <taxon>Oxyuridomorpha</taxon>
        <taxon>Oxyuroidea</taxon>
        <taxon>Oxyuridae</taxon>
        <taxon>Enterobius</taxon>
    </lineage>
</organism>
<dbReference type="EMBL" id="UXUI01000017">
    <property type="protein sequence ID" value="VDD84899.1"/>
    <property type="molecule type" value="Genomic_DNA"/>
</dbReference>
<comment type="subcellular location">
    <subcellularLocation>
        <location evidence="1">Golgi apparatus</location>
        <location evidence="1">trans-Golgi network</location>
    </subcellularLocation>
</comment>
<dbReference type="InterPro" id="IPR036873">
    <property type="entry name" value="Rhodanese-like_dom_sf"/>
</dbReference>
<dbReference type="GO" id="GO:0005802">
    <property type="term" value="C:trans-Golgi network"/>
    <property type="evidence" value="ECO:0007669"/>
    <property type="project" value="TreeGrafter"/>
</dbReference>
<dbReference type="GO" id="GO:0005829">
    <property type="term" value="C:cytosol"/>
    <property type="evidence" value="ECO:0007669"/>
    <property type="project" value="GOC"/>
</dbReference>